<proteinExistence type="inferred from homology"/>
<feature type="domain" description="Solute-binding protein family 5" evidence="4">
    <location>
        <begin position="79"/>
        <end position="498"/>
    </location>
</feature>
<dbReference type="Pfam" id="PF00496">
    <property type="entry name" value="SBP_bac_5"/>
    <property type="match status" value="1"/>
</dbReference>
<dbReference type="Gene3D" id="3.40.190.10">
    <property type="entry name" value="Periplasmic binding protein-like II"/>
    <property type="match status" value="1"/>
</dbReference>
<comment type="similarity">
    <text evidence="1">Belongs to the bacterial solute-binding protein 5 family.</text>
</comment>
<dbReference type="PANTHER" id="PTHR30290">
    <property type="entry name" value="PERIPLASMIC BINDING COMPONENT OF ABC TRANSPORTER"/>
    <property type="match status" value="1"/>
</dbReference>
<dbReference type="CDD" id="cd08500">
    <property type="entry name" value="PBP2_NikA_DppA_OppA_like_4"/>
    <property type="match status" value="1"/>
</dbReference>
<dbReference type="GO" id="GO:0015833">
    <property type="term" value="P:peptide transport"/>
    <property type="evidence" value="ECO:0007669"/>
    <property type="project" value="TreeGrafter"/>
</dbReference>
<dbReference type="PANTHER" id="PTHR30290:SF9">
    <property type="entry name" value="OLIGOPEPTIDE-BINDING PROTEIN APPA"/>
    <property type="match status" value="1"/>
</dbReference>
<evidence type="ECO:0000313" key="5">
    <source>
        <dbReference type="EMBL" id="WNZ23833.1"/>
    </source>
</evidence>
<evidence type="ECO:0000256" key="2">
    <source>
        <dbReference type="ARBA" id="ARBA00022448"/>
    </source>
</evidence>
<dbReference type="InterPro" id="IPR030678">
    <property type="entry name" value="Peptide/Ni-bd"/>
</dbReference>
<name>A0AA96WES0_9CYAN</name>
<dbReference type="GO" id="GO:0043190">
    <property type="term" value="C:ATP-binding cassette (ABC) transporter complex"/>
    <property type="evidence" value="ECO:0007669"/>
    <property type="project" value="InterPro"/>
</dbReference>
<dbReference type="InterPro" id="IPR000914">
    <property type="entry name" value="SBP_5_dom"/>
</dbReference>
<reference evidence="5" key="1">
    <citation type="submission" date="2020-05" db="EMBL/GenBank/DDBJ databases">
        <authorList>
            <person name="Zhu T."/>
            <person name="Keshari N."/>
            <person name="Lu X."/>
        </authorList>
    </citation>
    <scope>NUCLEOTIDE SEQUENCE</scope>
    <source>
        <strain evidence="5">NK1-12</strain>
    </source>
</reference>
<sequence length="599" mass="67336">MTITVTVRRWLLGLLLICLVAAGLAGCTGLRTRAATGTQLVLSTIQDPKTFNYALNQEFPSIFLFCYRGLTREEGTTGKLQPDLAESWEISPDQRQVVFTLREGLQWSDGAPLTADDVVFTYRDVIFNPKIPAESQEALRIGPERQLPDVQKLDDRRIQFTLAEPFAPFLAATAGPPTDIVILPKHKLEQSVQTLDANGNPLFLSTWGTGTDPNEIVVNGPYQIAEYRPGERVIFRRNPYFWQKDTQGQPLPYVDRIVWQIAESTDTQLLAFRSGDLDAMGDVRPLRPEYFELLKREERRGRFTVYTGGEWSGTTFIAFNLNQAKNARGQSLVNPIKSRWFNHVAFRQAVAYGINRPRLINNIYRGISTTQNSPISVQSPYFLAPEAGLPVYDYDPAKAKQLLLSAGFQYNANNQLLDAEGNPVEFTLITNAGNKIREAMGSQIREDLAQIGIRVNFSPITFNTLITKTSDTRDWDCVLVGFTGGIEPHGGANLWMSNGSSHLFNLGPQPGQPPLTGWVVSDWEQEIDRLFNAGAREFDPAKRKPFYDQFQIVVQQQLPVIHLVNEIALMAVRDRVTGVKYNGLPSWGLWNVEELRVEE</sequence>
<dbReference type="GO" id="GO:0042597">
    <property type="term" value="C:periplasmic space"/>
    <property type="evidence" value="ECO:0007669"/>
    <property type="project" value="UniProtKB-ARBA"/>
</dbReference>
<dbReference type="EMBL" id="CP053586">
    <property type="protein sequence ID" value="WNZ23833.1"/>
    <property type="molecule type" value="Genomic_DNA"/>
</dbReference>
<dbReference type="AlphaFoldDB" id="A0AA96WES0"/>
<evidence type="ECO:0000256" key="3">
    <source>
        <dbReference type="ARBA" id="ARBA00022729"/>
    </source>
</evidence>
<protein>
    <submittedName>
        <fullName evidence="5">ABC transporter substrate-binding protein</fullName>
    </submittedName>
</protein>
<organism evidence="5">
    <name type="scientific">Leptolyngbya sp. NK1-12</name>
    <dbReference type="NCBI Taxonomy" id="2547451"/>
    <lineage>
        <taxon>Bacteria</taxon>
        <taxon>Bacillati</taxon>
        <taxon>Cyanobacteriota</taxon>
        <taxon>Cyanophyceae</taxon>
        <taxon>Leptolyngbyales</taxon>
        <taxon>Leptolyngbyaceae</taxon>
        <taxon>Leptolyngbya group</taxon>
        <taxon>Leptolyngbya</taxon>
    </lineage>
</organism>
<keyword evidence="2" id="KW-0813">Transport</keyword>
<dbReference type="SUPFAM" id="SSF53850">
    <property type="entry name" value="Periplasmic binding protein-like II"/>
    <property type="match status" value="1"/>
</dbReference>
<accession>A0AA96WES0</accession>
<gene>
    <name evidence="5" type="ORF">HJG54_13855</name>
</gene>
<keyword evidence="3" id="KW-0732">Signal</keyword>
<dbReference type="InterPro" id="IPR039424">
    <property type="entry name" value="SBP_5"/>
</dbReference>
<dbReference type="RefSeq" id="WP_316435586.1">
    <property type="nucleotide sequence ID" value="NZ_CP053586.1"/>
</dbReference>
<dbReference type="GO" id="GO:1904680">
    <property type="term" value="F:peptide transmembrane transporter activity"/>
    <property type="evidence" value="ECO:0007669"/>
    <property type="project" value="TreeGrafter"/>
</dbReference>
<dbReference type="PIRSF" id="PIRSF002741">
    <property type="entry name" value="MppA"/>
    <property type="match status" value="1"/>
</dbReference>
<evidence type="ECO:0000256" key="1">
    <source>
        <dbReference type="ARBA" id="ARBA00005695"/>
    </source>
</evidence>
<evidence type="ECO:0000259" key="4">
    <source>
        <dbReference type="Pfam" id="PF00496"/>
    </source>
</evidence>
<dbReference type="Gene3D" id="3.10.105.10">
    <property type="entry name" value="Dipeptide-binding Protein, Domain 3"/>
    <property type="match status" value="1"/>
</dbReference>